<dbReference type="Proteomes" id="UP000054324">
    <property type="component" value="Unassembled WGS sequence"/>
</dbReference>
<sequence>MFLFRQVLRCNVLRVGMPVNKLLFKTTLKAVHSNSGSSDNVYILFSVMLRLPVLLSKKNIFRRNVVFTTEHEKENRNFHLLNSRYSMRMDVLSRDIKRYFLGESYSGIVRPRALFTVHLTTTLAYWIAQQQNVELGHGLPESSL</sequence>
<keyword evidence="2" id="KW-1185">Reference proteome</keyword>
<proteinExistence type="predicted"/>
<dbReference type="KEGG" id="ovi:T265_11675"/>
<dbReference type="AlphaFoldDB" id="A0A074Z274"/>
<accession>A0A074Z274</accession>
<evidence type="ECO:0000313" key="1">
    <source>
        <dbReference type="EMBL" id="KER19602.1"/>
    </source>
</evidence>
<gene>
    <name evidence="1" type="ORF">T265_11675</name>
</gene>
<dbReference type="GeneID" id="20325843"/>
<name>A0A074Z274_OPIVI</name>
<reference evidence="1 2" key="1">
    <citation type="submission" date="2013-11" db="EMBL/GenBank/DDBJ databases">
        <title>Opisthorchis viverrini - life in the bile duct.</title>
        <authorList>
            <person name="Young N.D."/>
            <person name="Nagarajan N."/>
            <person name="Lin S.J."/>
            <person name="Korhonen P.K."/>
            <person name="Jex A.R."/>
            <person name="Hall R.S."/>
            <person name="Safavi-Hemami H."/>
            <person name="Kaewkong W."/>
            <person name="Bertrand D."/>
            <person name="Gao S."/>
            <person name="Seet Q."/>
            <person name="Wongkham S."/>
            <person name="Teh B.T."/>
            <person name="Wongkham C."/>
            <person name="Intapan P.M."/>
            <person name="Maleewong W."/>
            <person name="Yang X."/>
            <person name="Hu M."/>
            <person name="Wang Z."/>
            <person name="Hofmann A."/>
            <person name="Sternberg P.W."/>
            <person name="Tan P."/>
            <person name="Wang J."/>
            <person name="Gasser R.B."/>
        </authorList>
    </citation>
    <scope>NUCLEOTIDE SEQUENCE [LARGE SCALE GENOMIC DNA]</scope>
</reference>
<organism evidence="1 2">
    <name type="scientific">Opisthorchis viverrini</name>
    <name type="common">Southeast Asian liver fluke</name>
    <dbReference type="NCBI Taxonomy" id="6198"/>
    <lineage>
        <taxon>Eukaryota</taxon>
        <taxon>Metazoa</taxon>
        <taxon>Spiralia</taxon>
        <taxon>Lophotrochozoa</taxon>
        <taxon>Platyhelminthes</taxon>
        <taxon>Trematoda</taxon>
        <taxon>Digenea</taxon>
        <taxon>Opisthorchiida</taxon>
        <taxon>Opisthorchiata</taxon>
        <taxon>Opisthorchiidae</taxon>
        <taxon>Opisthorchis</taxon>
    </lineage>
</organism>
<protein>
    <submittedName>
        <fullName evidence="1">Uncharacterized protein</fullName>
    </submittedName>
</protein>
<dbReference type="CTD" id="20325843"/>
<dbReference type="EMBL" id="KL597172">
    <property type="protein sequence ID" value="KER19602.1"/>
    <property type="molecule type" value="Genomic_DNA"/>
</dbReference>
<dbReference type="RefSeq" id="XP_009176653.1">
    <property type="nucleotide sequence ID" value="XM_009178389.1"/>
</dbReference>
<evidence type="ECO:0000313" key="2">
    <source>
        <dbReference type="Proteomes" id="UP000054324"/>
    </source>
</evidence>